<gene>
    <name evidence="2" type="ORF">MM415A00925_0013</name>
    <name evidence="1" type="ORF">MM415B01491_0017</name>
</gene>
<dbReference type="EMBL" id="MT142373">
    <property type="protein sequence ID" value="QJA79237.1"/>
    <property type="molecule type" value="Genomic_DNA"/>
</dbReference>
<dbReference type="EMBL" id="MT141311">
    <property type="protein sequence ID" value="QJA58170.1"/>
    <property type="molecule type" value="Genomic_DNA"/>
</dbReference>
<protein>
    <submittedName>
        <fullName evidence="1">Uncharacterized protein</fullName>
    </submittedName>
</protein>
<sequence>MEMLIQIKAPHFVAGVVTHNVKADGYDNKCAPIVKYMKHWKPFKIKCYCQGKGWDYNAITL</sequence>
<proteinExistence type="predicted"/>
<reference evidence="1" key="1">
    <citation type="submission" date="2020-03" db="EMBL/GenBank/DDBJ databases">
        <title>The deep terrestrial virosphere.</title>
        <authorList>
            <person name="Holmfeldt K."/>
            <person name="Nilsson E."/>
            <person name="Simone D."/>
            <person name="Lopez-Fernandez M."/>
            <person name="Wu X."/>
            <person name="de Brujin I."/>
            <person name="Lundin D."/>
            <person name="Andersson A."/>
            <person name="Bertilsson S."/>
            <person name="Dopson M."/>
        </authorList>
    </citation>
    <scope>NUCLEOTIDE SEQUENCE</scope>
    <source>
        <strain evidence="2">MM415A00925</strain>
        <strain evidence="1">MM415B01491</strain>
    </source>
</reference>
<evidence type="ECO:0000313" key="2">
    <source>
        <dbReference type="EMBL" id="QJA79237.1"/>
    </source>
</evidence>
<name>A0A6M3IKP1_9ZZZZ</name>
<dbReference type="AlphaFoldDB" id="A0A6M3IKP1"/>
<evidence type="ECO:0000313" key="1">
    <source>
        <dbReference type="EMBL" id="QJA58170.1"/>
    </source>
</evidence>
<organism evidence="1">
    <name type="scientific">viral metagenome</name>
    <dbReference type="NCBI Taxonomy" id="1070528"/>
    <lineage>
        <taxon>unclassified sequences</taxon>
        <taxon>metagenomes</taxon>
        <taxon>organismal metagenomes</taxon>
    </lineage>
</organism>
<accession>A0A6M3IKP1</accession>